<proteinExistence type="inferred from homology"/>
<dbReference type="GO" id="GO:0006631">
    <property type="term" value="P:fatty acid metabolic process"/>
    <property type="evidence" value="ECO:0007669"/>
    <property type="project" value="TreeGrafter"/>
</dbReference>
<evidence type="ECO:0000256" key="7">
    <source>
        <dbReference type="ARBA" id="ARBA00048277"/>
    </source>
</evidence>
<reference evidence="10" key="1">
    <citation type="submission" date="2023-10" db="EMBL/GenBank/DDBJ databases">
        <title>Genome assembly of Pristionchus species.</title>
        <authorList>
            <person name="Yoshida K."/>
            <person name="Sommer R.J."/>
        </authorList>
    </citation>
    <scope>NUCLEOTIDE SEQUENCE</scope>
    <source>
        <strain evidence="10">RS0144</strain>
    </source>
</reference>
<evidence type="ECO:0000259" key="8">
    <source>
        <dbReference type="Pfam" id="PF00501"/>
    </source>
</evidence>
<name>A0AAV5S6F2_9BILA</name>
<evidence type="ECO:0000313" key="10">
    <source>
        <dbReference type="EMBL" id="GMS78356.1"/>
    </source>
</evidence>
<dbReference type="Pfam" id="PF00501">
    <property type="entry name" value="AMP-binding"/>
    <property type="match status" value="1"/>
</dbReference>
<dbReference type="EMBL" id="BTSX01000001">
    <property type="protein sequence ID" value="GMS78356.1"/>
    <property type="molecule type" value="Genomic_DNA"/>
</dbReference>
<dbReference type="PANTHER" id="PTHR43201:SF5">
    <property type="entry name" value="MEDIUM-CHAIN ACYL-COA LIGASE ACSF2, MITOCHONDRIAL"/>
    <property type="match status" value="1"/>
</dbReference>
<dbReference type="InterPro" id="IPR045851">
    <property type="entry name" value="AMP-bd_C_sf"/>
</dbReference>
<dbReference type="InterPro" id="IPR042099">
    <property type="entry name" value="ANL_N_sf"/>
</dbReference>
<dbReference type="InterPro" id="IPR025110">
    <property type="entry name" value="AMP-bd_C"/>
</dbReference>
<dbReference type="InterPro" id="IPR020845">
    <property type="entry name" value="AMP-binding_CS"/>
</dbReference>
<dbReference type="PANTHER" id="PTHR43201">
    <property type="entry name" value="ACYL-COA SYNTHETASE"/>
    <property type="match status" value="1"/>
</dbReference>
<dbReference type="PROSITE" id="PS00455">
    <property type="entry name" value="AMP_BINDING"/>
    <property type="match status" value="1"/>
</dbReference>
<comment type="similarity">
    <text evidence="1">Belongs to the ATP-dependent AMP-binding enzyme family.</text>
</comment>
<dbReference type="Proteomes" id="UP001432027">
    <property type="component" value="Unassembled WGS sequence"/>
</dbReference>
<evidence type="ECO:0000256" key="3">
    <source>
        <dbReference type="ARBA" id="ARBA00037247"/>
    </source>
</evidence>
<feature type="domain" description="AMP-dependent synthetase/ligase" evidence="8">
    <location>
        <begin position="56"/>
        <end position="451"/>
    </location>
</feature>
<dbReference type="InterPro" id="IPR000873">
    <property type="entry name" value="AMP-dep_synth/lig_dom"/>
</dbReference>
<organism evidence="10 11">
    <name type="scientific">Pristionchus entomophagus</name>
    <dbReference type="NCBI Taxonomy" id="358040"/>
    <lineage>
        <taxon>Eukaryota</taxon>
        <taxon>Metazoa</taxon>
        <taxon>Ecdysozoa</taxon>
        <taxon>Nematoda</taxon>
        <taxon>Chromadorea</taxon>
        <taxon>Rhabditida</taxon>
        <taxon>Rhabditina</taxon>
        <taxon>Diplogasteromorpha</taxon>
        <taxon>Diplogasteroidea</taxon>
        <taxon>Neodiplogasteridae</taxon>
        <taxon>Pristionchus</taxon>
    </lineage>
</organism>
<dbReference type="CDD" id="cd05917">
    <property type="entry name" value="FACL_like_2"/>
    <property type="match status" value="1"/>
</dbReference>
<dbReference type="FunFam" id="3.40.50.12780:FF:000003">
    <property type="entry name" value="Long-chain-fatty-acid--CoA ligase FadD"/>
    <property type="match status" value="1"/>
</dbReference>
<comment type="caution">
    <text evidence="10">The sequence shown here is derived from an EMBL/GenBank/DDBJ whole genome shotgun (WGS) entry which is preliminary data.</text>
</comment>
<comment type="catalytic activity">
    <reaction evidence="7">
        <text>a medium-chain fatty acid + ATP + CoA = a medium-chain fatty acyl-CoA + AMP + diphosphate</text>
        <dbReference type="Rhea" id="RHEA:48340"/>
        <dbReference type="ChEBI" id="CHEBI:30616"/>
        <dbReference type="ChEBI" id="CHEBI:33019"/>
        <dbReference type="ChEBI" id="CHEBI:57287"/>
        <dbReference type="ChEBI" id="CHEBI:59558"/>
        <dbReference type="ChEBI" id="CHEBI:90546"/>
        <dbReference type="ChEBI" id="CHEBI:456215"/>
        <dbReference type="EC" id="6.2.1.2"/>
    </reaction>
</comment>
<feature type="non-terminal residue" evidence="10">
    <location>
        <position position="1"/>
    </location>
</feature>
<dbReference type="SUPFAM" id="SSF56801">
    <property type="entry name" value="Acetyl-CoA synthetase-like"/>
    <property type="match status" value="1"/>
</dbReference>
<gene>
    <name evidence="10" type="ORF">PENTCL1PPCAC_531</name>
</gene>
<accession>A0AAV5S6F2</accession>
<dbReference type="Gene3D" id="3.30.300.30">
    <property type="match status" value="1"/>
</dbReference>
<dbReference type="Pfam" id="PF13193">
    <property type="entry name" value="AMP-binding_C"/>
    <property type="match status" value="1"/>
</dbReference>
<evidence type="ECO:0000313" key="11">
    <source>
        <dbReference type="Proteomes" id="UP001432027"/>
    </source>
</evidence>
<evidence type="ECO:0000256" key="2">
    <source>
        <dbReference type="ARBA" id="ARBA00022598"/>
    </source>
</evidence>
<feature type="domain" description="AMP-binding enzyme C-terminal" evidence="9">
    <location>
        <begin position="502"/>
        <end position="581"/>
    </location>
</feature>
<evidence type="ECO:0000256" key="6">
    <source>
        <dbReference type="ARBA" id="ARBA00047319"/>
    </source>
</evidence>
<evidence type="ECO:0000259" key="9">
    <source>
        <dbReference type="Pfam" id="PF13193"/>
    </source>
</evidence>
<evidence type="ECO:0000256" key="4">
    <source>
        <dbReference type="ARBA" id="ARBA00039009"/>
    </source>
</evidence>
<keyword evidence="11" id="KW-1185">Reference proteome</keyword>
<dbReference type="Gene3D" id="3.40.50.12780">
    <property type="entry name" value="N-terminal domain of ligase-like"/>
    <property type="match status" value="1"/>
</dbReference>
<dbReference type="FunFam" id="3.30.300.30:FF:000008">
    <property type="entry name" value="2,3-dihydroxybenzoate-AMP ligase"/>
    <property type="match status" value="1"/>
</dbReference>
<sequence length="615" mass="69179">RPAPISKMVLEDSLPSLEEAASVAAVAMAKPLRRSYVHGASETQLLFETVGDLLRSASEKVPDREFVIFKRDGIRKTYKEVLNDAEDLASGLLHLGCEKGDRIGIWGPNTYEWVVTQFAAALGGMILVNINPSYQSEELKFAMGKVGIKVLIAPPGFKKSNYYASVKAIIPEVVTKSEGRSDISAHDFPNFRHLIIFDNDNHEKGYQGAWRYSEVIRMGNESDRLKLSQIEREIQPDDPCNIQYTSGTTGEPKGATLSHHNITNNAFFVGYRAGYQEQRTVVCVPNPLYHCFGCVMGVLSVLIHEQTIVFPAPSFEALAALQAIDSEGCTALYGTPTMFIDMLNHPDFLKYNMATIRSGFIAGAPCPITLCQRLVKEMNMHDLQVCYGTTETSPVSFMSIRDDPPEQRIKSVGHIMDHLEAAIIDKFGKMVPRGEKGEVVVRGYSVMRCYWNSEEQTRKEITADRWYHTGDIGVMHENGTVSIVGRSKDMIVRGGENIYPTEVENFLYRHPKIVDVQIVGVPDERFGEVVCAWVRLQEKFEGRCTDAEIREYCAGKIAHFKVPKYILFKKEMEFPMTATGKAKKFEIREISKIELGLQQVVSHFNEPDELRISYF</sequence>
<protein>
    <recommendedName>
        <fullName evidence="5">Medium-chain acyl-CoA ligase ACSF2, mitochondrial</fullName>
        <ecNumber evidence="4">6.2.1.2</ecNumber>
    </recommendedName>
</protein>
<evidence type="ECO:0000256" key="5">
    <source>
        <dbReference type="ARBA" id="ARBA00039638"/>
    </source>
</evidence>
<evidence type="ECO:0000256" key="1">
    <source>
        <dbReference type="ARBA" id="ARBA00006432"/>
    </source>
</evidence>
<comment type="catalytic activity">
    <reaction evidence="6">
        <text>octanoate + ATP + CoA = octanoyl-CoA + AMP + diphosphate</text>
        <dbReference type="Rhea" id="RHEA:33631"/>
        <dbReference type="ChEBI" id="CHEBI:25646"/>
        <dbReference type="ChEBI" id="CHEBI:30616"/>
        <dbReference type="ChEBI" id="CHEBI:33019"/>
        <dbReference type="ChEBI" id="CHEBI:57287"/>
        <dbReference type="ChEBI" id="CHEBI:57386"/>
        <dbReference type="ChEBI" id="CHEBI:456215"/>
    </reaction>
</comment>
<keyword evidence="2" id="KW-0436">Ligase</keyword>
<dbReference type="GO" id="GO:0031956">
    <property type="term" value="F:medium-chain fatty acid-CoA ligase activity"/>
    <property type="evidence" value="ECO:0007669"/>
    <property type="project" value="UniProtKB-EC"/>
</dbReference>
<comment type="function">
    <text evidence="3">Acyl-CoA synthases catalyze the initial reaction in fatty acid metabolism, by forming a thioester with CoA. Has some preference toward medium-chain substrates. Plays a role in adipocyte differentiation.</text>
</comment>
<dbReference type="EC" id="6.2.1.2" evidence="4"/>
<dbReference type="AlphaFoldDB" id="A0AAV5S6F2"/>